<dbReference type="PANTHER" id="PTHR46481">
    <property type="entry name" value="ZINC FINGER BED DOMAIN-CONTAINING PROTEIN 4"/>
    <property type="match status" value="1"/>
</dbReference>
<evidence type="ECO:0000313" key="1">
    <source>
        <dbReference type="EMBL" id="KAJ0189514.1"/>
    </source>
</evidence>
<dbReference type="Proteomes" id="UP000235145">
    <property type="component" value="Unassembled WGS sequence"/>
</dbReference>
<dbReference type="InterPro" id="IPR012337">
    <property type="entry name" value="RNaseH-like_sf"/>
</dbReference>
<dbReference type="EMBL" id="NBSK02000008">
    <property type="protein sequence ID" value="KAJ0189514.1"/>
    <property type="molecule type" value="Genomic_DNA"/>
</dbReference>
<dbReference type="PANTHER" id="PTHR46481:SF7">
    <property type="entry name" value="ZINC FINGER BED DOMAIN-CONTAINING PROTEIN RICESLEEPER 2-LIKE"/>
    <property type="match status" value="1"/>
</dbReference>
<evidence type="ECO:0000313" key="2">
    <source>
        <dbReference type="Proteomes" id="UP000235145"/>
    </source>
</evidence>
<accession>A0A9R1WW41</accession>
<name>A0A9R1WW41_LACSA</name>
<protein>
    <submittedName>
        <fullName evidence="1">Uncharacterized protein</fullName>
    </submittedName>
</protein>
<dbReference type="AlphaFoldDB" id="A0A9R1WW41"/>
<dbReference type="SUPFAM" id="SSF53098">
    <property type="entry name" value="Ribonuclease H-like"/>
    <property type="match status" value="1"/>
</dbReference>
<comment type="caution">
    <text evidence="1">The sequence shown here is derived from an EMBL/GenBank/DDBJ whole genome shotgun (WGS) entry which is preliminary data.</text>
</comment>
<proteinExistence type="predicted"/>
<gene>
    <name evidence="1" type="ORF">LSAT_V11C800417880</name>
</gene>
<reference evidence="1 2" key="1">
    <citation type="journal article" date="2017" name="Nat. Commun.">
        <title>Genome assembly with in vitro proximity ligation data and whole-genome triplication in lettuce.</title>
        <authorList>
            <person name="Reyes-Chin-Wo S."/>
            <person name="Wang Z."/>
            <person name="Yang X."/>
            <person name="Kozik A."/>
            <person name="Arikit S."/>
            <person name="Song C."/>
            <person name="Xia L."/>
            <person name="Froenicke L."/>
            <person name="Lavelle D.O."/>
            <person name="Truco M.J."/>
            <person name="Xia R."/>
            <person name="Zhu S."/>
            <person name="Xu C."/>
            <person name="Xu H."/>
            <person name="Xu X."/>
            <person name="Cox K."/>
            <person name="Korf I."/>
            <person name="Meyers B.C."/>
            <person name="Michelmore R.W."/>
        </authorList>
    </citation>
    <scope>NUCLEOTIDE SEQUENCE [LARGE SCALE GENOMIC DNA]</scope>
    <source>
        <strain evidence="2">cv. Salinas</strain>
        <tissue evidence="1">Seedlings</tissue>
    </source>
</reference>
<keyword evidence="2" id="KW-1185">Reference proteome</keyword>
<sequence length="197" mass="22618">MRDEMNKNDESVKCLEDAVRYIRKSTQQIALFKKCMKAIGVESTKILCNHCLTRWNSTYDLLKIAVDLEKDFYEYEMEGSFFFCIVFEFLTVISASLGVHHSFSRDVVTPVSEDFVTCRAMVSFLEKFKFKIELASMTSKPLANQFFGEYKMPKNQPLSELDITAKANQDVVHINDDADFVGDYFVQSTNSSALKET</sequence>
<organism evidence="1 2">
    <name type="scientific">Lactuca sativa</name>
    <name type="common">Garden lettuce</name>
    <dbReference type="NCBI Taxonomy" id="4236"/>
    <lineage>
        <taxon>Eukaryota</taxon>
        <taxon>Viridiplantae</taxon>
        <taxon>Streptophyta</taxon>
        <taxon>Embryophyta</taxon>
        <taxon>Tracheophyta</taxon>
        <taxon>Spermatophyta</taxon>
        <taxon>Magnoliopsida</taxon>
        <taxon>eudicotyledons</taxon>
        <taxon>Gunneridae</taxon>
        <taxon>Pentapetalae</taxon>
        <taxon>asterids</taxon>
        <taxon>campanulids</taxon>
        <taxon>Asterales</taxon>
        <taxon>Asteraceae</taxon>
        <taxon>Cichorioideae</taxon>
        <taxon>Cichorieae</taxon>
        <taxon>Lactucinae</taxon>
        <taxon>Lactuca</taxon>
    </lineage>
</organism>
<dbReference type="InterPro" id="IPR052035">
    <property type="entry name" value="ZnF_BED_domain_contain"/>
</dbReference>